<proteinExistence type="predicted"/>
<name>A0A9P5U8U3_9AGAR</name>
<evidence type="ECO:0000313" key="2">
    <source>
        <dbReference type="Proteomes" id="UP000772434"/>
    </source>
</evidence>
<protein>
    <submittedName>
        <fullName evidence="1">Uncharacterized protein</fullName>
    </submittedName>
</protein>
<gene>
    <name evidence="1" type="ORF">BDP27DRAFT_632149</name>
</gene>
<keyword evidence="2" id="KW-1185">Reference proteome</keyword>
<dbReference type="AlphaFoldDB" id="A0A9P5U8U3"/>
<dbReference type="EMBL" id="JADNRY010000042">
    <property type="protein sequence ID" value="KAF9070249.1"/>
    <property type="molecule type" value="Genomic_DNA"/>
</dbReference>
<organism evidence="1 2">
    <name type="scientific">Rhodocollybia butyracea</name>
    <dbReference type="NCBI Taxonomy" id="206335"/>
    <lineage>
        <taxon>Eukaryota</taxon>
        <taxon>Fungi</taxon>
        <taxon>Dikarya</taxon>
        <taxon>Basidiomycota</taxon>
        <taxon>Agaricomycotina</taxon>
        <taxon>Agaricomycetes</taxon>
        <taxon>Agaricomycetidae</taxon>
        <taxon>Agaricales</taxon>
        <taxon>Marasmiineae</taxon>
        <taxon>Omphalotaceae</taxon>
        <taxon>Rhodocollybia</taxon>
    </lineage>
</organism>
<reference evidence="1" key="1">
    <citation type="submission" date="2020-11" db="EMBL/GenBank/DDBJ databases">
        <authorList>
            <consortium name="DOE Joint Genome Institute"/>
            <person name="Ahrendt S."/>
            <person name="Riley R."/>
            <person name="Andreopoulos W."/>
            <person name="Labutti K."/>
            <person name="Pangilinan J."/>
            <person name="Ruiz-Duenas F.J."/>
            <person name="Barrasa J.M."/>
            <person name="Sanchez-Garcia M."/>
            <person name="Camarero S."/>
            <person name="Miyauchi S."/>
            <person name="Serrano A."/>
            <person name="Linde D."/>
            <person name="Babiker R."/>
            <person name="Drula E."/>
            <person name="Ayuso-Fernandez I."/>
            <person name="Pacheco R."/>
            <person name="Padilla G."/>
            <person name="Ferreira P."/>
            <person name="Barriuso J."/>
            <person name="Kellner H."/>
            <person name="Castanera R."/>
            <person name="Alfaro M."/>
            <person name="Ramirez L."/>
            <person name="Pisabarro A.G."/>
            <person name="Kuo A."/>
            <person name="Tritt A."/>
            <person name="Lipzen A."/>
            <person name="He G."/>
            <person name="Yan M."/>
            <person name="Ng V."/>
            <person name="Cullen D."/>
            <person name="Martin F."/>
            <person name="Rosso M.-N."/>
            <person name="Henrissat B."/>
            <person name="Hibbett D."/>
            <person name="Martinez A.T."/>
            <person name="Grigoriev I.V."/>
        </authorList>
    </citation>
    <scope>NUCLEOTIDE SEQUENCE</scope>
    <source>
        <strain evidence="1">AH 40177</strain>
    </source>
</reference>
<sequence length="233" mass="26331">MKLLHKTGDLDYLKILVISSTDILHHADLTYRQGNSKKNIHKYARTIYVSSSSSDGLRVLDSSVRIITPASKVHKHAFGALYDSIHSVGGAQGEKVWLEAVSYFNGSRASGSRLIPNVFSPLLVSLDIQCQIEQWLMSLNLFTSGRIRSILRKDNPEIAVDLIAIFQTDDYKDDIALLSEAEATRIMSFLDLVRICSKPYLFLNRFDRSCIIAYREPFQLRNTASFPVRFNSV</sequence>
<evidence type="ECO:0000313" key="1">
    <source>
        <dbReference type="EMBL" id="KAF9070249.1"/>
    </source>
</evidence>
<comment type="caution">
    <text evidence="1">The sequence shown here is derived from an EMBL/GenBank/DDBJ whole genome shotgun (WGS) entry which is preliminary data.</text>
</comment>
<dbReference type="Proteomes" id="UP000772434">
    <property type="component" value="Unassembled WGS sequence"/>
</dbReference>
<accession>A0A9P5U8U3</accession>